<evidence type="ECO:0000313" key="2">
    <source>
        <dbReference type="Proteomes" id="UP000437131"/>
    </source>
</evidence>
<dbReference type="RefSeq" id="WP_155083135.1">
    <property type="nucleotide sequence ID" value="NZ_WMIA01000004.1"/>
</dbReference>
<dbReference type="Proteomes" id="UP000437131">
    <property type="component" value="Unassembled WGS sequence"/>
</dbReference>
<dbReference type="AlphaFoldDB" id="A0A844GT55"/>
<dbReference type="EMBL" id="WMIA01000004">
    <property type="protein sequence ID" value="MTF38232.1"/>
    <property type="molecule type" value="Genomic_DNA"/>
</dbReference>
<gene>
    <name evidence="1" type="ORF">GGC33_04770</name>
</gene>
<comment type="caution">
    <text evidence="1">The sequence shown here is derived from an EMBL/GenBank/DDBJ whole genome shotgun (WGS) entry which is preliminary data.</text>
</comment>
<accession>A0A844GT55</accession>
<protein>
    <submittedName>
        <fullName evidence="1">Uncharacterized protein</fullName>
    </submittedName>
</protein>
<reference evidence="1 2" key="1">
    <citation type="submission" date="2019-11" db="EMBL/GenBank/DDBJ databases">
        <title>Isolation of a new High Light Tolerant Cyanobacteria.</title>
        <authorList>
            <person name="Dobson Z."/>
            <person name="Vaughn N."/>
            <person name="Vaughn M."/>
            <person name="Fromme P."/>
            <person name="Mazor Y."/>
        </authorList>
    </citation>
    <scope>NUCLEOTIDE SEQUENCE [LARGE SCALE GENOMIC DNA]</scope>
    <source>
        <strain evidence="1 2">0216</strain>
    </source>
</reference>
<proteinExistence type="predicted"/>
<sequence length="792" mass="93562">MSRFFNLESYLEYCQYAQIFAENINLNHKNKQDLLLEYRHFISRNKKIEFLEFPSLTSLLSSQLTPSNQSRISKEKLGFVIEDSWEEEIFIIPPINAFSLSLLRASYLFSPVFYYWNFVDDIIKFDSLDKPLIIYSFDDFTPSQIIPLTFESHPKSNYPIPIIDTRNLDNYQSLKLSFMYEERCDGILSTIAENILEKLKLDITLKTDLVKYFQKINIFKIINSQQDKNITSFPIIIYLGEKFYHYHLNREEIKKIISQELPLQELNKIIEDNRDKYNFLVISSYDLILVNTSFSSNAISVKTDDFRKFKEIWLEESKEFPLYGQHLDKISFFVAGREKNKDNEISLPEKICYQGQKEEKIYGEYKNDNLELKQEFTMPVPSVYLPFTINGGSLIDEETSKKKMYKIENQYYDENEDNNLLIKICFILQPGKPPKLEVIDQYNRILNSSLENAPELNNLGYIPTKKINEFTRNNLSNIGLDKISENYIDIEQTLLNIKDKLRNIKSANYNSSNFVRNAKEIRRLRLEANNTFTPILNYIPINSEKNINHILSIYLDLENLIDENLSKLRRKYYSIKGENSLSINNIYIDILLFLGKSYGLTQNMSLNYLFDYDKLTSNNVKNFKEHLQNIARLACILSRQKQYFNLFSTYSQKEDKEFYKIEAYLWGYARILLWYLNFEEASTWLNYQQHFSDIINHCLTLNYEENKNKGYFQNTLLCLVYLLTFREINSEFVLENSHNYQSAKQLVNKLENCQIRSNLVQIKDNLSLNELFAQLLDGKASGDYIPKVEVVD</sequence>
<organism evidence="1 2">
    <name type="scientific">Cyanobacterium aponinum 0216</name>
    <dbReference type="NCBI Taxonomy" id="2676140"/>
    <lineage>
        <taxon>Bacteria</taxon>
        <taxon>Bacillati</taxon>
        <taxon>Cyanobacteriota</taxon>
        <taxon>Cyanophyceae</taxon>
        <taxon>Oscillatoriophycideae</taxon>
        <taxon>Chroococcales</taxon>
        <taxon>Geminocystaceae</taxon>
        <taxon>Cyanobacterium</taxon>
    </lineage>
</organism>
<name>A0A844GT55_9CHRO</name>
<evidence type="ECO:0000313" key="1">
    <source>
        <dbReference type="EMBL" id="MTF38232.1"/>
    </source>
</evidence>